<evidence type="ECO:0000256" key="1">
    <source>
        <dbReference type="ARBA" id="ARBA00022801"/>
    </source>
</evidence>
<dbReference type="SUPFAM" id="SSF51338">
    <property type="entry name" value="Composite domain of metallo-dependent hydrolases"/>
    <property type="match status" value="2"/>
</dbReference>
<dbReference type="GeneID" id="70184573"/>
<keyword evidence="1" id="KW-0378">Hydrolase</keyword>
<feature type="domain" description="Amidohydrolase-related" evidence="2">
    <location>
        <begin position="365"/>
        <end position="442"/>
    </location>
</feature>
<organism evidence="3 4">
    <name type="scientific">Microdochium trichocladiopsis</name>
    <dbReference type="NCBI Taxonomy" id="1682393"/>
    <lineage>
        <taxon>Eukaryota</taxon>
        <taxon>Fungi</taxon>
        <taxon>Dikarya</taxon>
        <taxon>Ascomycota</taxon>
        <taxon>Pezizomycotina</taxon>
        <taxon>Sordariomycetes</taxon>
        <taxon>Xylariomycetidae</taxon>
        <taxon>Xylariales</taxon>
        <taxon>Microdochiaceae</taxon>
        <taxon>Microdochium</taxon>
    </lineage>
</organism>
<dbReference type="RefSeq" id="XP_046008187.1">
    <property type="nucleotide sequence ID" value="XM_046155027.1"/>
</dbReference>
<evidence type="ECO:0000313" key="4">
    <source>
        <dbReference type="Proteomes" id="UP000756346"/>
    </source>
</evidence>
<dbReference type="InterPro" id="IPR050287">
    <property type="entry name" value="MTA/SAH_deaminase"/>
</dbReference>
<dbReference type="InterPro" id="IPR006680">
    <property type="entry name" value="Amidohydro-rel"/>
</dbReference>
<dbReference type="Gene3D" id="3.20.20.140">
    <property type="entry name" value="Metal-dependent hydrolases"/>
    <property type="match status" value="1"/>
</dbReference>
<protein>
    <submittedName>
        <fullName evidence="3">Amidohydrolase</fullName>
    </submittedName>
</protein>
<dbReference type="PANTHER" id="PTHR43794">
    <property type="entry name" value="AMINOHYDROLASE SSNA-RELATED"/>
    <property type="match status" value="1"/>
</dbReference>
<accession>A0A9P9BL86</accession>
<dbReference type="OrthoDB" id="194468at2759"/>
<dbReference type="SUPFAM" id="SSF51556">
    <property type="entry name" value="Metallo-dependent hydrolases"/>
    <property type="match status" value="1"/>
</dbReference>
<dbReference type="AlphaFoldDB" id="A0A9P9BL86"/>
<reference evidence="3" key="1">
    <citation type="journal article" date="2021" name="Nat. Commun.">
        <title>Genetic determinants of endophytism in the Arabidopsis root mycobiome.</title>
        <authorList>
            <person name="Mesny F."/>
            <person name="Miyauchi S."/>
            <person name="Thiergart T."/>
            <person name="Pickel B."/>
            <person name="Atanasova L."/>
            <person name="Karlsson M."/>
            <person name="Huettel B."/>
            <person name="Barry K.W."/>
            <person name="Haridas S."/>
            <person name="Chen C."/>
            <person name="Bauer D."/>
            <person name="Andreopoulos W."/>
            <person name="Pangilinan J."/>
            <person name="LaButti K."/>
            <person name="Riley R."/>
            <person name="Lipzen A."/>
            <person name="Clum A."/>
            <person name="Drula E."/>
            <person name="Henrissat B."/>
            <person name="Kohler A."/>
            <person name="Grigoriev I.V."/>
            <person name="Martin F.M."/>
            <person name="Hacquard S."/>
        </authorList>
    </citation>
    <scope>NUCLEOTIDE SEQUENCE</scope>
    <source>
        <strain evidence="3">MPI-CAGE-CH-0230</strain>
    </source>
</reference>
<dbReference type="GO" id="GO:0016810">
    <property type="term" value="F:hydrolase activity, acting on carbon-nitrogen (but not peptide) bonds"/>
    <property type="evidence" value="ECO:0007669"/>
    <property type="project" value="InterPro"/>
</dbReference>
<name>A0A9P9BL86_9PEZI</name>
<sequence>MADHSSLLLRGGTLLLHDDADHVVPTVADILVEGSLISKIGTNIQLDSQEATRVIDVSGKIVGPGYVDTHHHLWQTQNKGAHANHTLLQYMPRGNNVSVRYSNRDLFYGQLSGSLEAIDGGTTTVVDHAHCNASPDHPHTAIQALVSSGLRCVYCLSPRISSVTSNPPTVKVDYYSAEAITSFRALAGRAPYGNGRIHIGATLDNPFVDGDTIKAYYAALRGTDGDGNHPAAKLITSHSAAGPISGGDRSPSVIQILHSHNLLGPDILISHANHPKPGDGQLYAESGAHVSSTPNTELQMGEYPVAMRADHYANASLGIDCHTWGAADIPSQMRLVLQAARVERGEKLANGLYEGKEGRKMWSRVTGFQCEDAYNLGTIKGAKAAGLEGEVGRLRPGYKADLVVYETESPRMLAAAVEDPVAAVVLHSCPADISMVVIDGVVRKEDGKLVDVVVSPAESAQGESHPGDGFAAEPGTRLTWKRIAAEVLDSRLKLKQKFAELDFVGAEEMVMKGFYWDEQALLEAQT</sequence>
<dbReference type="Pfam" id="PF01979">
    <property type="entry name" value="Amidohydro_1"/>
    <property type="match status" value="2"/>
</dbReference>
<feature type="domain" description="Amidohydrolase-related" evidence="2">
    <location>
        <begin position="61"/>
        <end position="155"/>
    </location>
</feature>
<dbReference type="PANTHER" id="PTHR43794:SF11">
    <property type="entry name" value="AMIDOHYDROLASE-RELATED DOMAIN-CONTAINING PROTEIN"/>
    <property type="match status" value="1"/>
</dbReference>
<dbReference type="Gene3D" id="2.30.40.10">
    <property type="entry name" value="Urease, subunit C, domain 1"/>
    <property type="match status" value="1"/>
</dbReference>
<comment type="caution">
    <text evidence="3">The sequence shown here is derived from an EMBL/GenBank/DDBJ whole genome shotgun (WGS) entry which is preliminary data.</text>
</comment>
<dbReference type="InterPro" id="IPR032466">
    <property type="entry name" value="Metal_Hydrolase"/>
</dbReference>
<evidence type="ECO:0000259" key="2">
    <source>
        <dbReference type="Pfam" id="PF01979"/>
    </source>
</evidence>
<dbReference type="Proteomes" id="UP000756346">
    <property type="component" value="Unassembled WGS sequence"/>
</dbReference>
<gene>
    <name evidence="3" type="ORF">B0I36DRAFT_331764</name>
</gene>
<dbReference type="EMBL" id="JAGTJQ010000009">
    <property type="protein sequence ID" value="KAH7024639.1"/>
    <property type="molecule type" value="Genomic_DNA"/>
</dbReference>
<proteinExistence type="predicted"/>
<evidence type="ECO:0000313" key="3">
    <source>
        <dbReference type="EMBL" id="KAH7024639.1"/>
    </source>
</evidence>
<keyword evidence="4" id="KW-1185">Reference proteome</keyword>
<dbReference type="InterPro" id="IPR011059">
    <property type="entry name" value="Metal-dep_hydrolase_composite"/>
</dbReference>